<reference evidence="1 2" key="2">
    <citation type="submission" date="2019-01" db="EMBL/GenBank/DDBJ databases">
        <title>The Pseudomonas aeruginosa pan-genome provides new insights on its population structure, horizontal gene transfer and pathogenicity.</title>
        <authorList>
            <person name="Freschi L."/>
            <person name="Vincent A.T."/>
            <person name="Jeukens J."/>
            <person name="Emond-Rheault J.-G."/>
            <person name="Kukavica-Ibrulj I."/>
            <person name="Dupont M.-J."/>
            <person name="Charette S.J."/>
            <person name="Boyle B."/>
            <person name="Levesque R.C."/>
        </authorList>
    </citation>
    <scope>NUCLEOTIDE SEQUENCE [LARGE SCALE GENOMIC DNA]</scope>
    <source>
        <strain evidence="1 2">PA-W36</strain>
    </source>
</reference>
<name>A0A424WWB2_PSEAI</name>
<sequence>MDAVRDRALQLIRTVGPKHLSELGGKNYERWRNISGGKIRISTEEVGILADAFPQYALWLISGRIEPQNGHVSPAFDEANKNLSSPNAG</sequence>
<dbReference type="Gene3D" id="1.10.260.40">
    <property type="entry name" value="lambda repressor-like DNA-binding domains"/>
    <property type="match status" value="1"/>
</dbReference>
<evidence type="ECO:0000313" key="1">
    <source>
        <dbReference type="EMBL" id="RPM04721.1"/>
    </source>
</evidence>
<comment type="caution">
    <text evidence="1">The sequence shown here is derived from an EMBL/GenBank/DDBJ whole genome shotgun (WGS) entry which is preliminary data.</text>
</comment>
<evidence type="ECO:0000313" key="2">
    <source>
        <dbReference type="Proteomes" id="UP000284767"/>
    </source>
</evidence>
<dbReference type="EMBL" id="NSNE01000027">
    <property type="protein sequence ID" value="RPM04721.1"/>
    <property type="molecule type" value="Genomic_DNA"/>
</dbReference>
<dbReference type="InterPro" id="IPR010982">
    <property type="entry name" value="Lambda_DNA-bd_dom_sf"/>
</dbReference>
<gene>
    <name evidence="1" type="ORF">IPC1295_30335</name>
</gene>
<protein>
    <submittedName>
        <fullName evidence="1">DNA-binding protein</fullName>
    </submittedName>
</protein>
<accession>A0A424WWB2</accession>
<keyword evidence="1" id="KW-0238">DNA-binding</keyword>
<dbReference type="Proteomes" id="UP000284767">
    <property type="component" value="Unassembled WGS sequence"/>
</dbReference>
<dbReference type="GO" id="GO:0003677">
    <property type="term" value="F:DNA binding"/>
    <property type="evidence" value="ECO:0007669"/>
    <property type="project" value="UniProtKB-KW"/>
</dbReference>
<reference evidence="1 2" key="1">
    <citation type="submission" date="2017-08" db="EMBL/GenBank/DDBJ databases">
        <authorList>
            <person name="Feschi L."/>
            <person name="Jeukens J."/>
            <person name="Emond-Rheault J.-G."/>
            <person name="Kukavica-Ibrulj I."/>
            <person name="Boyle B."/>
            <person name="Levesque R.C."/>
        </authorList>
    </citation>
    <scope>NUCLEOTIDE SEQUENCE [LARGE SCALE GENOMIC DNA]</scope>
    <source>
        <strain evidence="1 2">PA-W36</strain>
    </source>
</reference>
<organism evidence="1 2">
    <name type="scientific">Pseudomonas aeruginosa</name>
    <dbReference type="NCBI Taxonomy" id="287"/>
    <lineage>
        <taxon>Bacteria</taxon>
        <taxon>Pseudomonadati</taxon>
        <taxon>Pseudomonadota</taxon>
        <taxon>Gammaproteobacteria</taxon>
        <taxon>Pseudomonadales</taxon>
        <taxon>Pseudomonadaceae</taxon>
        <taxon>Pseudomonas</taxon>
    </lineage>
</organism>
<proteinExistence type="predicted"/>
<dbReference type="AlphaFoldDB" id="A0A424WWB2"/>